<evidence type="ECO:0000256" key="16">
    <source>
        <dbReference type="RuleBase" id="RU003874"/>
    </source>
</evidence>
<evidence type="ECO:0000313" key="22">
    <source>
        <dbReference type="Proteomes" id="UP000190423"/>
    </source>
</evidence>
<dbReference type="GO" id="GO:0031522">
    <property type="term" value="C:cell envelope Sec protein transport complex"/>
    <property type="evidence" value="ECO:0007669"/>
    <property type="project" value="TreeGrafter"/>
</dbReference>
<dbReference type="Pfam" id="PF07516">
    <property type="entry name" value="SecA_SW"/>
    <property type="match status" value="1"/>
</dbReference>
<feature type="binding site" evidence="15">
    <location>
        <begin position="106"/>
        <end position="110"/>
    </location>
    <ligand>
        <name>ATP</name>
        <dbReference type="ChEBI" id="CHEBI:30616"/>
    </ligand>
</feature>
<evidence type="ECO:0000313" key="21">
    <source>
        <dbReference type="EMBL" id="SJZ47805.1"/>
    </source>
</evidence>
<sequence length="937" mass="105510">MVIDKILTAIFGSQNDRDVKKLRPLLAAVNEKESWAKSLAAEEFPKQTAVFKERLAKGETLDDILPEAFALAREAAFRVLGERAYDVQIMGSLVLHSGRITEMKTGEGKTLMCVPAVYLNSLSGKGVHVVTVNDYLAERDADWMRPVYAYLGQTVGSILSNMDNEARKAAYNCDITYGTNNELGFDYLRDNMQIDLARKVQRGFNFCVVDEIDSILIDEARTPLIISGQGEDDTYKYHEVDKYVDQLTEVEKDPKTGDYPDEVDMDPEARKNIKGDYKIDEKSKRVSFTDAGINKIDEILHKHNLIPAGTAVVDEENFEFVHYFTQAVRAHKLYKADVDYLVRDGQVQIVDEFTGRVLEGRRYGDGLHQAIEAKEHLRIAQRNRTLATITFQNFFRMYNKLSGMTGTAATEAVEFNKIYNLDVVAIPTNRPVARIDENDEVYLNEEDKWEAICKEIKEAHAKGQPVLVGTVSVEKSEHLSALLTKKGIRHEVLNAKNHAREAMIIAEAGAKGAVTIATNMAGRGTDIKLGGNPEFRARKRAGTNATEEQYEAAYKIEKEQWLKDNEEVKACGGLYVIGSERHESRRIDNQLRGRSGRQGDPGRSKFFISMDDDLMRLFGGERMKVMMSRIGMQPGEPIDHPWLNKGIAKAQAKVEDRNFEIRKHLLDYDDVLNEQRTVIYNQRDQLLADDNLADRVLNNAKDAVEQMFYSYTHSGRKNQEAAAAALNEEIRNTFGIQLPPERLTEDALLAALQNDITEKETLAGKENLNMFIRYQYVQIIDKKWLDQLEALESLREAVSLRSYGSKNPLTEYKIDGFNMFDEMMDTIRSTVMSRVFKVRIQLSPQAAEQRRQAAMRSHSSMNAQHSEAASVSQSVSRSAGAQLSGDAARRQAAGGVMQRHTTGQSVTVRRTSPKIGRNDPCPCGSGKKYKMCCGRNA</sequence>
<dbReference type="InterPro" id="IPR004027">
    <property type="entry name" value="SEC_C_motif"/>
</dbReference>
<dbReference type="PANTHER" id="PTHR30612">
    <property type="entry name" value="SECA INNER MEMBRANE COMPONENT OF SEC PROTEIN SECRETION SYSTEM"/>
    <property type="match status" value="1"/>
</dbReference>
<evidence type="ECO:0000256" key="6">
    <source>
        <dbReference type="ARBA" id="ARBA00022490"/>
    </source>
</evidence>
<dbReference type="GO" id="GO:0006605">
    <property type="term" value="P:protein targeting"/>
    <property type="evidence" value="ECO:0007669"/>
    <property type="project" value="UniProtKB-UniRule"/>
</dbReference>
<feature type="compositionally biased region" description="Low complexity" evidence="17">
    <location>
        <begin position="863"/>
        <end position="882"/>
    </location>
</feature>
<comment type="similarity">
    <text evidence="3 15 16">Belongs to the SecA family.</text>
</comment>
<dbReference type="Gene3D" id="3.90.1440.10">
    <property type="entry name" value="SecA, preprotein cross-linking domain"/>
    <property type="match status" value="1"/>
</dbReference>
<keyword evidence="14 15" id="KW-0472">Membrane</keyword>
<evidence type="ECO:0000256" key="4">
    <source>
        <dbReference type="ARBA" id="ARBA00022448"/>
    </source>
</evidence>
<keyword evidence="8 15" id="KW-0547">Nucleotide-binding</keyword>
<dbReference type="SUPFAM" id="SSF52540">
    <property type="entry name" value="P-loop containing nucleoside triphosphate hydrolases"/>
    <property type="match status" value="2"/>
</dbReference>
<dbReference type="GO" id="GO:0017038">
    <property type="term" value="P:protein import"/>
    <property type="evidence" value="ECO:0007669"/>
    <property type="project" value="InterPro"/>
</dbReference>
<keyword evidence="5 15" id="KW-1003">Cell membrane</keyword>
<dbReference type="InterPro" id="IPR014018">
    <property type="entry name" value="SecA_motor_DEAD"/>
</dbReference>
<evidence type="ECO:0000259" key="20">
    <source>
        <dbReference type="PROSITE" id="PS51196"/>
    </source>
</evidence>
<dbReference type="GO" id="GO:0005524">
    <property type="term" value="F:ATP binding"/>
    <property type="evidence" value="ECO:0007669"/>
    <property type="project" value="UniProtKB-UniRule"/>
</dbReference>
<accession>A0A1T4KZB5</accession>
<evidence type="ECO:0000256" key="14">
    <source>
        <dbReference type="ARBA" id="ARBA00023136"/>
    </source>
</evidence>
<dbReference type="Pfam" id="PF07517">
    <property type="entry name" value="SecA_DEAD"/>
    <property type="match status" value="1"/>
</dbReference>
<evidence type="ECO:0000256" key="12">
    <source>
        <dbReference type="ARBA" id="ARBA00022967"/>
    </source>
</evidence>
<keyword evidence="4 15" id="KW-0813">Transport</keyword>
<evidence type="ECO:0000256" key="17">
    <source>
        <dbReference type="SAM" id="MobiDB-lite"/>
    </source>
</evidence>
<proteinExistence type="inferred from homology"/>
<dbReference type="SMART" id="SM00957">
    <property type="entry name" value="SecA_DEAD"/>
    <property type="match status" value="1"/>
</dbReference>
<evidence type="ECO:0000256" key="1">
    <source>
        <dbReference type="ARBA" id="ARBA00001947"/>
    </source>
</evidence>
<evidence type="ECO:0000256" key="2">
    <source>
        <dbReference type="ARBA" id="ARBA00004170"/>
    </source>
</evidence>
<dbReference type="Pfam" id="PF01043">
    <property type="entry name" value="SecA_PP_bind"/>
    <property type="match status" value="1"/>
</dbReference>
<name>A0A1T4KZB5_TREPO</name>
<keyword evidence="9" id="KW-0862">Zinc</keyword>
<dbReference type="SMART" id="SM00958">
    <property type="entry name" value="SecA_PP_bind"/>
    <property type="match status" value="1"/>
</dbReference>
<dbReference type="SUPFAM" id="SSF81886">
    <property type="entry name" value="Helical scaffold and wing domains of SecA"/>
    <property type="match status" value="1"/>
</dbReference>
<evidence type="ECO:0000256" key="8">
    <source>
        <dbReference type="ARBA" id="ARBA00022741"/>
    </source>
</evidence>
<feature type="region of interest" description="Disordered" evidence="17">
    <location>
        <begin position="847"/>
        <end position="921"/>
    </location>
</feature>
<dbReference type="GO" id="GO:0043952">
    <property type="term" value="P:protein transport by the Sec complex"/>
    <property type="evidence" value="ECO:0007669"/>
    <property type="project" value="UniProtKB-ARBA"/>
</dbReference>
<dbReference type="RefSeq" id="WP_078933316.1">
    <property type="nucleotide sequence ID" value="NZ_FUWG01000009.1"/>
</dbReference>
<dbReference type="InterPro" id="IPR036670">
    <property type="entry name" value="SecA_X-link_sf"/>
</dbReference>
<dbReference type="InterPro" id="IPR011130">
    <property type="entry name" value="SecA_preprotein_X-link_dom"/>
</dbReference>
<comment type="function">
    <text evidence="15">Part of the Sec protein translocase complex. Interacts with the SecYEG preprotein conducting channel. Has a central role in coupling the hydrolysis of ATP to the transfer of proteins into and across the cell membrane, serving as an ATP-driven molecular motor driving the stepwise translocation of polypeptide chains across the membrane.</text>
</comment>
<feature type="domain" description="Helicase C-terminal" evidence="19">
    <location>
        <begin position="448"/>
        <end position="638"/>
    </location>
</feature>
<comment type="cofactor">
    <cofactor evidence="1">
        <name>Zn(2+)</name>
        <dbReference type="ChEBI" id="CHEBI:29105"/>
    </cofactor>
</comment>
<gene>
    <name evidence="15" type="primary">secA</name>
    <name evidence="21" type="ORF">SAMN02745149_01407</name>
</gene>
<keyword evidence="11 15" id="KW-0653">Protein transport</keyword>
<dbReference type="InterPro" id="IPR036266">
    <property type="entry name" value="SecA_Wing/Scaffold_sf"/>
</dbReference>
<dbReference type="PRINTS" id="PR00906">
    <property type="entry name" value="SECA"/>
</dbReference>
<organism evidence="21 22">
    <name type="scientific">Treponema porcinum</name>
    <dbReference type="NCBI Taxonomy" id="261392"/>
    <lineage>
        <taxon>Bacteria</taxon>
        <taxon>Pseudomonadati</taxon>
        <taxon>Spirochaetota</taxon>
        <taxon>Spirochaetia</taxon>
        <taxon>Spirochaetales</taxon>
        <taxon>Treponemataceae</taxon>
        <taxon>Treponema</taxon>
    </lineage>
</organism>
<evidence type="ECO:0000256" key="3">
    <source>
        <dbReference type="ARBA" id="ARBA00007650"/>
    </source>
</evidence>
<keyword evidence="7" id="KW-0479">Metal-binding</keyword>
<dbReference type="InterPro" id="IPR011115">
    <property type="entry name" value="SecA_DEAD"/>
</dbReference>
<dbReference type="Gene3D" id="1.10.3060.10">
    <property type="entry name" value="Helical scaffold and wing domains of SecA"/>
    <property type="match status" value="1"/>
</dbReference>
<dbReference type="STRING" id="261392.SAMN02745149_01407"/>
<comment type="catalytic activity">
    <reaction evidence="15">
        <text>ATP + H2O + cellular proteinSide 1 = ADP + phosphate + cellular proteinSide 2.</text>
        <dbReference type="EC" id="7.4.2.8"/>
    </reaction>
</comment>
<dbReference type="GO" id="GO:0065002">
    <property type="term" value="P:intracellular protein transmembrane transport"/>
    <property type="evidence" value="ECO:0007669"/>
    <property type="project" value="UniProtKB-UniRule"/>
</dbReference>
<dbReference type="InterPro" id="IPR014001">
    <property type="entry name" value="Helicase_ATP-bd"/>
</dbReference>
<dbReference type="GO" id="GO:0005829">
    <property type="term" value="C:cytosol"/>
    <property type="evidence" value="ECO:0007669"/>
    <property type="project" value="TreeGrafter"/>
</dbReference>
<evidence type="ECO:0000256" key="11">
    <source>
        <dbReference type="ARBA" id="ARBA00022927"/>
    </source>
</evidence>
<evidence type="ECO:0000256" key="15">
    <source>
        <dbReference type="HAMAP-Rule" id="MF_01382"/>
    </source>
</evidence>
<dbReference type="EC" id="7.4.2.8" evidence="15"/>
<dbReference type="EMBL" id="FUWG01000009">
    <property type="protein sequence ID" value="SJZ47805.1"/>
    <property type="molecule type" value="Genomic_DNA"/>
</dbReference>
<evidence type="ECO:0000256" key="13">
    <source>
        <dbReference type="ARBA" id="ARBA00023010"/>
    </source>
</evidence>
<dbReference type="GO" id="GO:0005886">
    <property type="term" value="C:plasma membrane"/>
    <property type="evidence" value="ECO:0007669"/>
    <property type="project" value="UniProtKB-SubCell"/>
</dbReference>
<comment type="subunit">
    <text evidence="15">Monomer and homodimer. Part of the essential Sec protein translocation apparatus which comprises SecA, SecYEG and auxiliary proteins SecDF. Other proteins may also be involved.</text>
</comment>
<keyword evidence="6 15" id="KW-0963">Cytoplasm</keyword>
<keyword evidence="10 15" id="KW-0067">ATP-binding</keyword>
<evidence type="ECO:0000259" key="19">
    <source>
        <dbReference type="PROSITE" id="PS51194"/>
    </source>
</evidence>
<feature type="binding site" evidence="15">
    <location>
        <position position="88"/>
    </location>
    <ligand>
        <name>ATP</name>
        <dbReference type="ChEBI" id="CHEBI:30616"/>
    </ligand>
</feature>
<protein>
    <recommendedName>
        <fullName evidence="15 16">Protein translocase subunit SecA</fullName>
        <ecNumber evidence="15">7.4.2.8</ecNumber>
    </recommendedName>
</protein>
<dbReference type="Gene3D" id="3.40.50.300">
    <property type="entry name" value="P-loop containing nucleotide triphosphate hydrolases"/>
    <property type="match status" value="2"/>
</dbReference>
<dbReference type="FunFam" id="3.40.50.300:FF:000113">
    <property type="entry name" value="Preprotein translocase subunit SecA"/>
    <property type="match status" value="1"/>
</dbReference>
<dbReference type="PROSITE" id="PS51196">
    <property type="entry name" value="SECA_MOTOR_DEAD"/>
    <property type="match status" value="1"/>
</dbReference>
<dbReference type="OrthoDB" id="9805579at2"/>
<dbReference type="GO" id="GO:0046872">
    <property type="term" value="F:metal ion binding"/>
    <property type="evidence" value="ECO:0007669"/>
    <property type="project" value="UniProtKB-KW"/>
</dbReference>
<dbReference type="GO" id="GO:0008564">
    <property type="term" value="F:protein-exporting ATPase activity"/>
    <property type="evidence" value="ECO:0007669"/>
    <property type="project" value="UniProtKB-EC"/>
</dbReference>
<evidence type="ECO:0000259" key="18">
    <source>
        <dbReference type="PROSITE" id="PS51192"/>
    </source>
</evidence>
<feature type="compositionally biased region" description="Polar residues" evidence="17">
    <location>
        <begin position="899"/>
        <end position="910"/>
    </location>
</feature>
<dbReference type="InterPro" id="IPR001650">
    <property type="entry name" value="Helicase_C-like"/>
</dbReference>
<evidence type="ECO:0000256" key="7">
    <source>
        <dbReference type="ARBA" id="ARBA00022723"/>
    </source>
</evidence>
<dbReference type="InterPro" id="IPR020937">
    <property type="entry name" value="SecA_CS"/>
</dbReference>
<dbReference type="Pfam" id="PF02810">
    <property type="entry name" value="SEC-C"/>
    <property type="match status" value="1"/>
</dbReference>
<dbReference type="NCBIfam" id="NF009538">
    <property type="entry name" value="PRK12904.1"/>
    <property type="match status" value="1"/>
</dbReference>
<feature type="binding site" evidence="15">
    <location>
        <position position="526"/>
    </location>
    <ligand>
        <name>ATP</name>
        <dbReference type="ChEBI" id="CHEBI:30616"/>
    </ligand>
</feature>
<dbReference type="Proteomes" id="UP000190423">
    <property type="component" value="Unassembled WGS sequence"/>
</dbReference>
<feature type="domain" description="SecA family profile" evidence="20">
    <location>
        <begin position="4"/>
        <end position="639"/>
    </location>
</feature>
<dbReference type="Pfam" id="PF21090">
    <property type="entry name" value="P-loop_SecA"/>
    <property type="match status" value="1"/>
</dbReference>
<dbReference type="InterPro" id="IPR000185">
    <property type="entry name" value="SecA"/>
</dbReference>
<evidence type="ECO:0000256" key="9">
    <source>
        <dbReference type="ARBA" id="ARBA00022833"/>
    </source>
</evidence>
<dbReference type="NCBIfam" id="TIGR00963">
    <property type="entry name" value="secA"/>
    <property type="match status" value="1"/>
</dbReference>
<dbReference type="PROSITE" id="PS51192">
    <property type="entry name" value="HELICASE_ATP_BIND_1"/>
    <property type="match status" value="1"/>
</dbReference>
<dbReference type="InterPro" id="IPR044722">
    <property type="entry name" value="SecA_SF2_C"/>
</dbReference>
<reference evidence="21 22" key="1">
    <citation type="submission" date="2017-02" db="EMBL/GenBank/DDBJ databases">
        <authorList>
            <person name="Peterson S.W."/>
        </authorList>
    </citation>
    <scope>NUCLEOTIDE SEQUENCE [LARGE SCALE GENOMIC DNA]</scope>
    <source>
        <strain evidence="21 22">ATCC BAA-908</strain>
    </source>
</reference>
<evidence type="ECO:0000256" key="10">
    <source>
        <dbReference type="ARBA" id="ARBA00022840"/>
    </source>
</evidence>
<keyword evidence="12 15" id="KW-1278">Translocase</keyword>
<dbReference type="GeneID" id="78316703"/>
<dbReference type="InterPro" id="IPR027417">
    <property type="entry name" value="P-loop_NTPase"/>
</dbReference>
<comment type="subcellular location">
    <subcellularLocation>
        <location evidence="15">Cell membrane</location>
        <topology evidence="15">Peripheral membrane protein</topology>
        <orientation evidence="15">Cytoplasmic side</orientation>
    </subcellularLocation>
    <subcellularLocation>
        <location evidence="15">Cytoplasm</location>
    </subcellularLocation>
    <subcellularLocation>
        <location evidence="2">Membrane</location>
        <topology evidence="2">Peripheral membrane protein</topology>
    </subcellularLocation>
    <text evidence="15">Distribution is 50-50.</text>
</comment>
<dbReference type="InterPro" id="IPR011116">
    <property type="entry name" value="SecA_Wing/Scaffold"/>
</dbReference>
<dbReference type="SUPFAM" id="SSF81767">
    <property type="entry name" value="Pre-protein crosslinking domain of SecA"/>
    <property type="match status" value="1"/>
</dbReference>
<dbReference type="PROSITE" id="PS01312">
    <property type="entry name" value="SECA"/>
    <property type="match status" value="1"/>
</dbReference>
<keyword evidence="13 15" id="KW-0811">Translocation</keyword>
<dbReference type="HAMAP" id="MF_01382">
    <property type="entry name" value="SecA"/>
    <property type="match status" value="1"/>
</dbReference>
<evidence type="ECO:0000256" key="5">
    <source>
        <dbReference type="ARBA" id="ARBA00022475"/>
    </source>
</evidence>
<feature type="domain" description="Helicase ATP-binding" evidence="18">
    <location>
        <begin position="90"/>
        <end position="228"/>
    </location>
</feature>
<dbReference type="PANTHER" id="PTHR30612:SF0">
    <property type="entry name" value="CHLOROPLAST PROTEIN-TRANSPORTING ATPASE"/>
    <property type="match status" value="1"/>
</dbReference>
<dbReference type="AlphaFoldDB" id="A0A1T4KZB5"/>
<keyword evidence="22" id="KW-1185">Reference proteome</keyword>
<dbReference type="CDD" id="cd17928">
    <property type="entry name" value="DEXDc_SecA"/>
    <property type="match status" value="1"/>
</dbReference>
<dbReference type="PROSITE" id="PS51194">
    <property type="entry name" value="HELICASE_CTER"/>
    <property type="match status" value="1"/>
</dbReference>
<dbReference type="CDD" id="cd18803">
    <property type="entry name" value="SF2_C_secA"/>
    <property type="match status" value="1"/>
</dbReference>